<feature type="domain" description="DUF7134" evidence="12">
    <location>
        <begin position="12"/>
        <end position="133"/>
    </location>
</feature>
<evidence type="ECO:0000256" key="4">
    <source>
        <dbReference type="ARBA" id="ARBA00022679"/>
    </source>
</evidence>
<evidence type="ECO:0000256" key="8">
    <source>
        <dbReference type="ARBA" id="ARBA00023012"/>
    </source>
</evidence>
<evidence type="ECO:0000256" key="9">
    <source>
        <dbReference type="SAM" id="MobiDB-lite"/>
    </source>
</evidence>
<dbReference type="EMBL" id="JACHJU010000001">
    <property type="protein sequence ID" value="MBB4935883.1"/>
    <property type="molecule type" value="Genomic_DNA"/>
</dbReference>
<keyword evidence="4" id="KW-0808">Transferase</keyword>
<keyword evidence="14" id="KW-1185">Reference proteome</keyword>
<dbReference type="Pfam" id="PF23539">
    <property type="entry name" value="DUF7134"/>
    <property type="match status" value="1"/>
</dbReference>
<feature type="transmembrane region" description="Helical" evidence="10">
    <location>
        <begin position="133"/>
        <end position="152"/>
    </location>
</feature>
<dbReference type="GO" id="GO:0000155">
    <property type="term" value="F:phosphorelay sensor kinase activity"/>
    <property type="evidence" value="ECO:0007669"/>
    <property type="project" value="InterPro"/>
</dbReference>
<evidence type="ECO:0000256" key="5">
    <source>
        <dbReference type="ARBA" id="ARBA00022741"/>
    </source>
</evidence>
<feature type="region of interest" description="Disordered" evidence="9">
    <location>
        <begin position="350"/>
        <end position="420"/>
    </location>
</feature>
<dbReference type="Gene3D" id="1.20.5.1930">
    <property type="match status" value="1"/>
</dbReference>
<evidence type="ECO:0000256" key="6">
    <source>
        <dbReference type="ARBA" id="ARBA00022777"/>
    </source>
</evidence>
<dbReference type="EC" id="2.7.13.3" evidence="2"/>
<dbReference type="InterPro" id="IPR036890">
    <property type="entry name" value="HATPase_C_sf"/>
</dbReference>
<evidence type="ECO:0000256" key="2">
    <source>
        <dbReference type="ARBA" id="ARBA00012438"/>
    </source>
</evidence>
<dbReference type="GO" id="GO:0005524">
    <property type="term" value="F:ATP binding"/>
    <property type="evidence" value="ECO:0007669"/>
    <property type="project" value="UniProtKB-KW"/>
</dbReference>
<keyword evidence="10" id="KW-0812">Transmembrane</keyword>
<evidence type="ECO:0000313" key="13">
    <source>
        <dbReference type="EMBL" id="MBB4935883.1"/>
    </source>
</evidence>
<sequence>MRGLRVAWRAFRRPRVADLLLALLVWVLQAILAFSMGVRVPLPVVLLLDTAASAALLWRRDRPFAVLTLAVACHLVTVVIGGTAWVGGAATCALYSAGRYGAPRRAWIAAAVVDLSGSVTVQVLYLVRGERPSMTGALGALVVVGLGQLLRFRRELADRARAELAEAAVRAERRRIARELHDVVAHHITTMNVLVGAARTTMTRHPGQAQTTLLTAERAGREAMAEMRQLLHVLRADDAPGTESAGYGTAALPALVARAGETGLPVEFEVAGDPVELSASVDHTIYRIVQEALTNIRKHAGGARVSVRITYGPGRWRSRCSTTAPARASPTGRAWASWRAGSAWTAWPSGWPPAAGGCGPGRAPKGASRSAPAFPRPPCRPRPPYERGRRDRGPGRGRPRTRPCGLPDDPGRPGRHGRGG</sequence>
<name>A0A7W7RPP3_9ACTN</name>
<feature type="compositionally biased region" description="Low complexity" evidence="9">
    <location>
        <begin position="350"/>
        <end position="367"/>
    </location>
</feature>
<comment type="caution">
    <text evidence="13">The sequence shown here is derived from an EMBL/GenBank/DDBJ whole genome shotgun (WGS) entry which is preliminary data.</text>
</comment>
<protein>
    <recommendedName>
        <fullName evidence="2">histidine kinase</fullName>
        <ecNumber evidence="2">2.7.13.3</ecNumber>
    </recommendedName>
</protein>
<feature type="transmembrane region" description="Helical" evidence="10">
    <location>
        <begin position="107"/>
        <end position="127"/>
    </location>
</feature>
<dbReference type="Proteomes" id="UP000534286">
    <property type="component" value="Unassembled WGS sequence"/>
</dbReference>
<evidence type="ECO:0000259" key="11">
    <source>
        <dbReference type="Pfam" id="PF07730"/>
    </source>
</evidence>
<dbReference type="InterPro" id="IPR011712">
    <property type="entry name" value="Sig_transdc_His_kin_sub3_dim/P"/>
</dbReference>
<dbReference type="Pfam" id="PF07730">
    <property type="entry name" value="HisKA_3"/>
    <property type="match status" value="1"/>
</dbReference>
<dbReference type="PANTHER" id="PTHR24421:SF10">
    <property type="entry name" value="NITRATE_NITRITE SENSOR PROTEIN NARQ"/>
    <property type="match status" value="1"/>
</dbReference>
<keyword evidence="10" id="KW-0472">Membrane</keyword>
<evidence type="ECO:0000256" key="3">
    <source>
        <dbReference type="ARBA" id="ARBA00022553"/>
    </source>
</evidence>
<accession>A0A7W7RPP3</accession>
<keyword evidence="7" id="KW-0067">ATP-binding</keyword>
<evidence type="ECO:0000256" key="1">
    <source>
        <dbReference type="ARBA" id="ARBA00000085"/>
    </source>
</evidence>
<evidence type="ECO:0000256" key="10">
    <source>
        <dbReference type="SAM" id="Phobius"/>
    </source>
</evidence>
<dbReference type="AlphaFoldDB" id="A0A7W7RPP3"/>
<dbReference type="InterPro" id="IPR050482">
    <property type="entry name" value="Sensor_HK_TwoCompSys"/>
</dbReference>
<keyword evidence="8" id="KW-0902">Two-component regulatory system</keyword>
<dbReference type="GO" id="GO:0016020">
    <property type="term" value="C:membrane"/>
    <property type="evidence" value="ECO:0007669"/>
    <property type="project" value="InterPro"/>
</dbReference>
<keyword evidence="5" id="KW-0547">Nucleotide-binding</keyword>
<gene>
    <name evidence="13" type="ORF">FHR32_000188</name>
</gene>
<dbReference type="Gene3D" id="3.30.565.10">
    <property type="entry name" value="Histidine kinase-like ATPase, C-terminal domain"/>
    <property type="match status" value="1"/>
</dbReference>
<feature type="compositionally biased region" description="Basic and acidic residues" evidence="9">
    <location>
        <begin position="383"/>
        <end position="394"/>
    </location>
</feature>
<feature type="transmembrane region" description="Helical" evidence="10">
    <location>
        <begin position="63"/>
        <end position="95"/>
    </location>
</feature>
<keyword evidence="3" id="KW-0597">Phosphoprotein</keyword>
<evidence type="ECO:0000256" key="7">
    <source>
        <dbReference type="ARBA" id="ARBA00022840"/>
    </source>
</evidence>
<dbReference type="GO" id="GO:0046983">
    <property type="term" value="F:protein dimerization activity"/>
    <property type="evidence" value="ECO:0007669"/>
    <property type="project" value="InterPro"/>
</dbReference>
<dbReference type="RefSeq" id="WP_184752080.1">
    <property type="nucleotide sequence ID" value="NZ_BAABEK010000019.1"/>
</dbReference>
<reference evidence="13 14" key="1">
    <citation type="submission" date="2020-08" db="EMBL/GenBank/DDBJ databases">
        <title>Sequencing the genomes of 1000 actinobacteria strains.</title>
        <authorList>
            <person name="Klenk H.-P."/>
        </authorList>
    </citation>
    <scope>NUCLEOTIDE SEQUENCE [LARGE SCALE GENOMIC DNA]</scope>
    <source>
        <strain evidence="13 14">DSM 43023</strain>
    </source>
</reference>
<feature type="domain" description="Signal transduction histidine kinase subgroup 3 dimerisation and phosphoacceptor" evidence="11">
    <location>
        <begin position="172"/>
        <end position="237"/>
    </location>
</feature>
<proteinExistence type="predicted"/>
<comment type="catalytic activity">
    <reaction evidence="1">
        <text>ATP + protein L-histidine = ADP + protein N-phospho-L-histidine.</text>
        <dbReference type="EC" id="2.7.13.3"/>
    </reaction>
</comment>
<evidence type="ECO:0000313" key="14">
    <source>
        <dbReference type="Proteomes" id="UP000534286"/>
    </source>
</evidence>
<evidence type="ECO:0000259" key="12">
    <source>
        <dbReference type="Pfam" id="PF23539"/>
    </source>
</evidence>
<keyword evidence="10" id="KW-1133">Transmembrane helix</keyword>
<keyword evidence="6 13" id="KW-0418">Kinase</keyword>
<dbReference type="InterPro" id="IPR055558">
    <property type="entry name" value="DUF7134"/>
</dbReference>
<organism evidence="13 14">
    <name type="scientific">Streptosporangium album</name>
    <dbReference type="NCBI Taxonomy" id="47479"/>
    <lineage>
        <taxon>Bacteria</taxon>
        <taxon>Bacillati</taxon>
        <taxon>Actinomycetota</taxon>
        <taxon>Actinomycetes</taxon>
        <taxon>Streptosporangiales</taxon>
        <taxon>Streptosporangiaceae</taxon>
        <taxon>Streptosporangium</taxon>
    </lineage>
</organism>
<dbReference type="PANTHER" id="PTHR24421">
    <property type="entry name" value="NITRATE/NITRITE SENSOR PROTEIN NARX-RELATED"/>
    <property type="match status" value="1"/>
</dbReference>